<dbReference type="KEGG" id="dpp:DICPUDRAFT_75020"/>
<keyword evidence="3" id="KW-1185">Reference proteome</keyword>
<dbReference type="GeneID" id="10509924"/>
<gene>
    <name evidence="2" type="ORF">DICPUDRAFT_75020</name>
</gene>
<dbReference type="EMBL" id="GL870957">
    <property type="protein sequence ID" value="EGC39461.1"/>
    <property type="molecule type" value="Genomic_DNA"/>
</dbReference>
<dbReference type="AlphaFoldDB" id="F0Z9E6"/>
<organism evidence="2 3">
    <name type="scientific">Dictyostelium purpureum</name>
    <name type="common">Slime mold</name>
    <dbReference type="NCBI Taxonomy" id="5786"/>
    <lineage>
        <taxon>Eukaryota</taxon>
        <taxon>Amoebozoa</taxon>
        <taxon>Evosea</taxon>
        <taxon>Eumycetozoa</taxon>
        <taxon>Dictyostelia</taxon>
        <taxon>Dictyosteliales</taxon>
        <taxon>Dictyosteliaceae</taxon>
        <taxon>Dictyostelium</taxon>
    </lineage>
</organism>
<dbReference type="VEuPathDB" id="AmoebaDB:DICPUDRAFT_75020"/>
<sequence>MMYKVFLIILFVCINNVFANQCCYEGSQILSSVYCQTVNTDNVYSYVIVGNSTKNLCPSNTATIVANYNTMQDSSFKWFTCRDKIYNYEYQMVGGCGPQGLYVSTSALDFSNNKYFYLSNCIYINGGTSYSTILTSSVSSIQMFISQAQNTCSQTGGNYFSFSSWTYGNTANCQDSNGQCSCPSGYTPASC</sequence>
<accession>F0Z9E6</accession>
<name>F0Z9E6_DICPU</name>
<evidence type="ECO:0008006" key="4">
    <source>
        <dbReference type="Google" id="ProtNLM"/>
    </source>
</evidence>
<evidence type="ECO:0000313" key="2">
    <source>
        <dbReference type="EMBL" id="EGC39461.1"/>
    </source>
</evidence>
<feature type="signal peptide" evidence="1">
    <location>
        <begin position="1"/>
        <end position="19"/>
    </location>
</feature>
<evidence type="ECO:0000313" key="3">
    <source>
        <dbReference type="Proteomes" id="UP000001064"/>
    </source>
</evidence>
<evidence type="ECO:0000256" key="1">
    <source>
        <dbReference type="SAM" id="SignalP"/>
    </source>
</evidence>
<feature type="chain" id="PRO_5003262240" description="EGF-like domain-containing protein" evidence="1">
    <location>
        <begin position="20"/>
        <end position="191"/>
    </location>
</feature>
<proteinExistence type="predicted"/>
<dbReference type="InParanoid" id="F0Z9E6"/>
<dbReference type="RefSeq" id="XP_003284019.1">
    <property type="nucleotide sequence ID" value="XM_003283971.1"/>
</dbReference>
<keyword evidence="1" id="KW-0732">Signal</keyword>
<protein>
    <recommendedName>
        <fullName evidence="4">EGF-like domain-containing protein</fullName>
    </recommendedName>
</protein>
<dbReference type="Proteomes" id="UP000001064">
    <property type="component" value="Unassembled WGS sequence"/>
</dbReference>
<reference evidence="3" key="1">
    <citation type="journal article" date="2011" name="Genome Biol.">
        <title>Comparative genomics of the social amoebae Dictyostelium discoideum and Dictyostelium purpureum.</title>
        <authorList>
            <consortium name="US DOE Joint Genome Institute (JGI-PGF)"/>
            <person name="Sucgang R."/>
            <person name="Kuo A."/>
            <person name="Tian X."/>
            <person name="Salerno W."/>
            <person name="Parikh A."/>
            <person name="Feasley C.L."/>
            <person name="Dalin E."/>
            <person name="Tu H."/>
            <person name="Huang E."/>
            <person name="Barry K."/>
            <person name="Lindquist E."/>
            <person name="Shapiro H."/>
            <person name="Bruce D."/>
            <person name="Schmutz J."/>
            <person name="Salamov A."/>
            <person name="Fey P."/>
            <person name="Gaudet P."/>
            <person name="Anjard C."/>
            <person name="Babu M.M."/>
            <person name="Basu S."/>
            <person name="Bushmanova Y."/>
            <person name="van der Wel H."/>
            <person name="Katoh-Kurasawa M."/>
            <person name="Dinh C."/>
            <person name="Coutinho P.M."/>
            <person name="Saito T."/>
            <person name="Elias M."/>
            <person name="Schaap P."/>
            <person name="Kay R.R."/>
            <person name="Henrissat B."/>
            <person name="Eichinger L."/>
            <person name="Rivero F."/>
            <person name="Putnam N.H."/>
            <person name="West C.M."/>
            <person name="Loomis W.F."/>
            <person name="Chisholm R.L."/>
            <person name="Shaulsky G."/>
            <person name="Strassmann J.E."/>
            <person name="Queller D.C."/>
            <person name="Kuspa A."/>
            <person name="Grigoriev I.V."/>
        </authorList>
    </citation>
    <scope>NUCLEOTIDE SEQUENCE [LARGE SCALE GENOMIC DNA]</scope>
    <source>
        <strain evidence="3">QSDP1</strain>
    </source>
</reference>